<sequence>MILYHDVQEQAHAETDAMVGRNALPSFEHRYSLPYVETILRKGMIWHPAASMGEHGESSS</sequence>
<name>A0ACB8BY51_9AGAM</name>
<keyword evidence="2" id="KW-1185">Reference proteome</keyword>
<evidence type="ECO:0000313" key="2">
    <source>
        <dbReference type="Proteomes" id="UP000790709"/>
    </source>
</evidence>
<proteinExistence type="predicted"/>
<evidence type="ECO:0000313" key="1">
    <source>
        <dbReference type="EMBL" id="KAH7930910.1"/>
    </source>
</evidence>
<comment type="caution">
    <text evidence="1">The sequence shown here is derived from an EMBL/GenBank/DDBJ whole genome shotgun (WGS) entry which is preliminary data.</text>
</comment>
<dbReference type="EMBL" id="MU266328">
    <property type="protein sequence ID" value="KAH7930910.1"/>
    <property type="molecule type" value="Genomic_DNA"/>
</dbReference>
<accession>A0ACB8BY51</accession>
<organism evidence="1 2">
    <name type="scientific">Leucogyrophana mollusca</name>
    <dbReference type="NCBI Taxonomy" id="85980"/>
    <lineage>
        <taxon>Eukaryota</taxon>
        <taxon>Fungi</taxon>
        <taxon>Dikarya</taxon>
        <taxon>Basidiomycota</taxon>
        <taxon>Agaricomycotina</taxon>
        <taxon>Agaricomycetes</taxon>
        <taxon>Agaricomycetidae</taxon>
        <taxon>Boletales</taxon>
        <taxon>Boletales incertae sedis</taxon>
        <taxon>Leucogyrophana</taxon>
    </lineage>
</organism>
<protein>
    <submittedName>
        <fullName evidence="1">Uncharacterized protein</fullName>
    </submittedName>
</protein>
<reference evidence="1" key="1">
    <citation type="journal article" date="2021" name="New Phytol.">
        <title>Evolutionary innovations through gain and loss of genes in the ectomycorrhizal Boletales.</title>
        <authorList>
            <person name="Wu G."/>
            <person name="Miyauchi S."/>
            <person name="Morin E."/>
            <person name="Kuo A."/>
            <person name="Drula E."/>
            <person name="Varga T."/>
            <person name="Kohler A."/>
            <person name="Feng B."/>
            <person name="Cao Y."/>
            <person name="Lipzen A."/>
            <person name="Daum C."/>
            <person name="Hundley H."/>
            <person name="Pangilinan J."/>
            <person name="Johnson J."/>
            <person name="Barry K."/>
            <person name="LaButti K."/>
            <person name="Ng V."/>
            <person name="Ahrendt S."/>
            <person name="Min B."/>
            <person name="Choi I.G."/>
            <person name="Park H."/>
            <person name="Plett J.M."/>
            <person name="Magnuson J."/>
            <person name="Spatafora J.W."/>
            <person name="Nagy L.G."/>
            <person name="Henrissat B."/>
            <person name="Grigoriev I.V."/>
            <person name="Yang Z.L."/>
            <person name="Xu J."/>
            <person name="Martin F.M."/>
        </authorList>
    </citation>
    <scope>NUCLEOTIDE SEQUENCE</scope>
    <source>
        <strain evidence="1">KUC20120723A-06</strain>
    </source>
</reference>
<dbReference type="Proteomes" id="UP000790709">
    <property type="component" value="Unassembled WGS sequence"/>
</dbReference>
<gene>
    <name evidence="1" type="ORF">BV22DRAFT_1124334</name>
</gene>